<evidence type="ECO:0000313" key="2">
    <source>
        <dbReference type="EMBL" id="WUO50498.1"/>
    </source>
</evidence>
<accession>A0ABZ1RVB7</accession>
<evidence type="ECO:0000256" key="1">
    <source>
        <dbReference type="SAM" id="Phobius"/>
    </source>
</evidence>
<feature type="transmembrane region" description="Helical" evidence="1">
    <location>
        <begin position="24"/>
        <end position="48"/>
    </location>
</feature>
<keyword evidence="1" id="KW-0812">Transmembrane</keyword>
<dbReference type="RefSeq" id="WP_008735111.1">
    <property type="nucleotide sequence ID" value="NZ_BMVE01000015.1"/>
</dbReference>
<name>A0ABZ1RVB7_9ACTN</name>
<evidence type="ECO:0000313" key="3">
    <source>
        <dbReference type="Proteomes" id="UP001432075"/>
    </source>
</evidence>
<protein>
    <submittedName>
        <fullName evidence="2">Uncharacterized protein</fullName>
    </submittedName>
</protein>
<reference evidence="2" key="1">
    <citation type="submission" date="2022-10" db="EMBL/GenBank/DDBJ databases">
        <title>The complete genomes of actinobacterial strains from the NBC collection.</title>
        <authorList>
            <person name="Joergensen T.S."/>
            <person name="Alvarez Arevalo M."/>
            <person name="Sterndorff E.B."/>
            <person name="Faurdal D."/>
            <person name="Vuksanovic O."/>
            <person name="Mourched A.-S."/>
            <person name="Charusanti P."/>
            <person name="Shaw S."/>
            <person name="Blin K."/>
            <person name="Weber T."/>
        </authorList>
    </citation>
    <scope>NUCLEOTIDE SEQUENCE</scope>
    <source>
        <strain evidence="2">NBC_00283</strain>
    </source>
</reference>
<organism evidence="2 3">
    <name type="scientific">Streptomyces goshikiensis</name>
    <dbReference type="NCBI Taxonomy" id="1942"/>
    <lineage>
        <taxon>Bacteria</taxon>
        <taxon>Bacillati</taxon>
        <taxon>Actinomycetota</taxon>
        <taxon>Actinomycetes</taxon>
        <taxon>Kitasatosporales</taxon>
        <taxon>Streptomycetaceae</taxon>
        <taxon>Streptomyces</taxon>
    </lineage>
</organism>
<dbReference type="GeneID" id="91407467"/>
<gene>
    <name evidence="2" type="ORF">OHU17_34250</name>
</gene>
<proteinExistence type="predicted"/>
<dbReference type="EMBL" id="CP108057">
    <property type="protein sequence ID" value="WUO50498.1"/>
    <property type="molecule type" value="Genomic_DNA"/>
</dbReference>
<keyword evidence="1" id="KW-0472">Membrane</keyword>
<dbReference type="Proteomes" id="UP001432075">
    <property type="component" value="Chromosome"/>
</dbReference>
<sequence length="71" mass="8068">MFDRLVDVLTQAKTLRLVIDFFTVVVRIIPALLVVIALVPSFASFAFLSPGPRRSLLEIVDRLRKWTLAQN</sequence>
<keyword evidence="3" id="KW-1185">Reference proteome</keyword>
<keyword evidence="1" id="KW-1133">Transmembrane helix</keyword>